<sequence length="969" mass="107974">MNATMGEQLHLSYAGHEKWMSYTPRHSSYGYTCRLPGTDPCHSLQARYQPDTALLEKIFDGPSSLDELLASLDRYRSQLTLQMLISISNRCRREKNLDCAKQFHAHVRHLGMDIQEDLGNYIVPMFVDCGSLSEAQEIFDSLAYQRKISWISLLKGYFNQGDLQHVLHLFAKMQEDGVPHSRETILTPLKACARLNQVEKGRDVHNEVYKQGLESDLLIGNTLVGMYAKCGYLDEATGVFEKLPNRDVISWNALMTGYLEHGRTEEVLNCLNNMNARGVAADNVTLLCCVKACCNIEHLNQGHDAYSTIVKLGFDGQLFLCNALIDMYTKCGGLMEARHILEHLTARDVISWTTLISGYVDNGCGKEALKCLEEMKEDGVSPNSATLLCSLKACGSTGSLDKGRQIQADIPIELYRSDPTLGNSLVDMYAKCGSLQEAQEVFDQLPNRTLVSWNSLIAGFVEHGLGDDALDHLEQMQLEGMSPNASTLNCSLKACGLVGSSIRCQEVHTDIVVKGLERAELISNTLVDVYAKCGLLVDAHYAFGRPGVRNVISWTALLSGYADKGFGWEALDCLDKMQGEGVVPSAVTMACSLKACSRVGAIDVGQELHSDVVKRGILHAECMEMPARPVHVVHVLEADRLLLGNALVDMYGKCGNVLDAQDVFYAMPSWNLISWNALITGFSRQGHSEVVFELFDEMRKDGICPDEITFLSILSVCSHAGLVFKARTYFEDMTKEYNVPPTSEHFNCVIDLLGRAGQVVEAVEMLEKMPHQPTLYGWCSVLSACRKWANVKVGRHAFECVMRLDNEHSAAFVLMFNIYMDACMWEEAKKIEAMLQDLKEPGKSWVELLGVVHTFNEDNVDDDQYKELHAKLQQVYSEMDEKGYKNATEEIFDASNLSCKHSERLAVACGLLNTTEGSQVRVVKNLRICEDCHTTLAFISKMEGCNIVCKDKIGFHDFKNGKCSCGDYW</sequence>
<name>A0A9D4V3K8_ADICA</name>
<dbReference type="NCBIfam" id="TIGR00756">
    <property type="entry name" value="PPR"/>
    <property type="match status" value="7"/>
</dbReference>
<dbReference type="FunFam" id="1.25.40.10:FF:000285">
    <property type="entry name" value="Pentatricopeptide repeat-containing protein, chloroplastic"/>
    <property type="match status" value="1"/>
</dbReference>
<dbReference type="GO" id="GO:0009451">
    <property type="term" value="P:RNA modification"/>
    <property type="evidence" value="ECO:0007669"/>
    <property type="project" value="InterPro"/>
</dbReference>
<dbReference type="OrthoDB" id="185373at2759"/>
<organism evidence="4 5">
    <name type="scientific">Adiantum capillus-veneris</name>
    <name type="common">Maidenhair fern</name>
    <dbReference type="NCBI Taxonomy" id="13818"/>
    <lineage>
        <taxon>Eukaryota</taxon>
        <taxon>Viridiplantae</taxon>
        <taxon>Streptophyta</taxon>
        <taxon>Embryophyta</taxon>
        <taxon>Tracheophyta</taxon>
        <taxon>Polypodiopsida</taxon>
        <taxon>Polypodiidae</taxon>
        <taxon>Polypodiales</taxon>
        <taxon>Pteridineae</taxon>
        <taxon>Pteridaceae</taxon>
        <taxon>Vittarioideae</taxon>
        <taxon>Adiantum</taxon>
    </lineage>
</organism>
<accession>A0A9D4V3K8</accession>
<keyword evidence="1" id="KW-0677">Repeat</keyword>
<evidence type="ECO:0000313" key="5">
    <source>
        <dbReference type="Proteomes" id="UP000886520"/>
    </source>
</evidence>
<dbReference type="Pfam" id="PF13041">
    <property type="entry name" value="PPR_2"/>
    <property type="match status" value="4"/>
</dbReference>
<dbReference type="InterPro" id="IPR046960">
    <property type="entry name" value="PPR_At4g14850-like_plant"/>
</dbReference>
<proteinExistence type="predicted"/>
<feature type="repeat" description="PPR" evidence="2">
    <location>
        <begin position="146"/>
        <end position="180"/>
    </location>
</feature>
<dbReference type="InterPro" id="IPR002885">
    <property type="entry name" value="PPR_rpt"/>
</dbReference>
<feature type="repeat" description="PPR" evidence="2">
    <location>
        <begin position="418"/>
        <end position="448"/>
    </location>
</feature>
<dbReference type="FunFam" id="1.25.40.10:FF:000090">
    <property type="entry name" value="Pentatricopeptide repeat-containing protein, chloroplastic"/>
    <property type="match status" value="1"/>
</dbReference>
<dbReference type="FunFam" id="1.25.40.10:FF:000031">
    <property type="entry name" value="Pentatricopeptide repeat-containing protein mitochondrial"/>
    <property type="match status" value="1"/>
</dbReference>
<dbReference type="Pfam" id="PF20431">
    <property type="entry name" value="E_motif"/>
    <property type="match status" value="1"/>
</dbReference>
<feature type="repeat" description="PPR" evidence="2">
    <location>
        <begin position="550"/>
        <end position="584"/>
    </location>
</feature>
<reference evidence="4" key="1">
    <citation type="submission" date="2021-01" db="EMBL/GenBank/DDBJ databases">
        <title>Adiantum capillus-veneris genome.</title>
        <authorList>
            <person name="Fang Y."/>
            <person name="Liao Q."/>
        </authorList>
    </citation>
    <scope>NUCLEOTIDE SEQUENCE</scope>
    <source>
        <strain evidence="4">H3</strain>
        <tissue evidence="4">Leaf</tissue>
    </source>
</reference>
<dbReference type="Proteomes" id="UP000886520">
    <property type="component" value="Chromosome 6"/>
</dbReference>
<dbReference type="Pfam" id="PF14432">
    <property type="entry name" value="DYW_deaminase"/>
    <property type="match status" value="1"/>
</dbReference>
<dbReference type="AlphaFoldDB" id="A0A9D4V3K8"/>
<feature type="domain" description="DYW" evidence="3">
    <location>
        <begin position="894"/>
        <end position="969"/>
    </location>
</feature>
<dbReference type="GO" id="GO:0003723">
    <property type="term" value="F:RNA binding"/>
    <property type="evidence" value="ECO:0007669"/>
    <property type="project" value="InterPro"/>
</dbReference>
<dbReference type="Pfam" id="PF01535">
    <property type="entry name" value="PPR"/>
    <property type="match status" value="5"/>
</dbReference>
<protein>
    <recommendedName>
        <fullName evidence="3">DYW domain-containing protein</fullName>
    </recommendedName>
</protein>
<dbReference type="PROSITE" id="PS51375">
    <property type="entry name" value="PPR"/>
    <property type="match status" value="7"/>
</dbReference>
<dbReference type="PANTHER" id="PTHR24015:SF548">
    <property type="entry name" value="OS08G0340900 PROTEIN"/>
    <property type="match status" value="1"/>
</dbReference>
<dbReference type="PANTHER" id="PTHR24015">
    <property type="entry name" value="OS07G0578800 PROTEIN-RELATED"/>
    <property type="match status" value="1"/>
</dbReference>
<dbReference type="GO" id="GO:0008270">
    <property type="term" value="F:zinc ion binding"/>
    <property type="evidence" value="ECO:0007669"/>
    <property type="project" value="InterPro"/>
</dbReference>
<evidence type="ECO:0000256" key="2">
    <source>
        <dbReference type="PROSITE-ProRule" id="PRU00708"/>
    </source>
</evidence>
<evidence type="ECO:0000313" key="4">
    <source>
        <dbReference type="EMBL" id="KAI5079033.1"/>
    </source>
</evidence>
<feature type="repeat" description="PPR" evidence="2">
    <location>
        <begin position="671"/>
        <end position="705"/>
    </location>
</feature>
<gene>
    <name evidence="4" type="ORF">GOP47_0006704</name>
</gene>
<keyword evidence="5" id="KW-1185">Reference proteome</keyword>
<dbReference type="FunFam" id="1.25.40.10:FF:000344">
    <property type="entry name" value="Pentatricopeptide repeat-containing protein"/>
    <property type="match status" value="1"/>
</dbReference>
<feature type="repeat" description="PPR" evidence="2">
    <location>
        <begin position="247"/>
        <end position="281"/>
    </location>
</feature>
<dbReference type="SUPFAM" id="SSF48452">
    <property type="entry name" value="TPR-like"/>
    <property type="match status" value="1"/>
</dbReference>
<feature type="repeat" description="PPR" evidence="2">
    <location>
        <begin position="449"/>
        <end position="483"/>
    </location>
</feature>
<feature type="repeat" description="PPR" evidence="2">
    <location>
        <begin position="348"/>
        <end position="382"/>
    </location>
</feature>
<dbReference type="InterPro" id="IPR032867">
    <property type="entry name" value="DYW_dom"/>
</dbReference>
<dbReference type="InterPro" id="IPR011990">
    <property type="entry name" value="TPR-like_helical_dom_sf"/>
</dbReference>
<evidence type="ECO:0000259" key="3">
    <source>
        <dbReference type="Pfam" id="PF14432"/>
    </source>
</evidence>
<dbReference type="InterPro" id="IPR046848">
    <property type="entry name" value="E_motif"/>
</dbReference>
<dbReference type="Gene3D" id="1.25.40.10">
    <property type="entry name" value="Tetratricopeptide repeat domain"/>
    <property type="match status" value="6"/>
</dbReference>
<comment type="caution">
    <text evidence="4">The sequence shown here is derived from an EMBL/GenBank/DDBJ whole genome shotgun (WGS) entry which is preliminary data.</text>
</comment>
<dbReference type="EMBL" id="JABFUD020000006">
    <property type="protein sequence ID" value="KAI5079033.1"/>
    <property type="molecule type" value="Genomic_DNA"/>
</dbReference>
<evidence type="ECO:0000256" key="1">
    <source>
        <dbReference type="ARBA" id="ARBA00022737"/>
    </source>
</evidence>